<evidence type="ECO:0000256" key="2">
    <source>
        <dbReference type="ARBA" id="ARBA00007345"/>
    </source>
</evidence>
<comment type="function">
    <text evidence="1 6">Protein S19 forms a complex with S13 that binds strongly to the 16S ribosomal RNA.</text>
</comment>
<keyword evidence="3 6" id="KW-0689">Ribosomal protein</keyword>
<evidence type="ECO:0000256" key="5">
    <source>
        <dbReference type="ARBA" id="ARBA00035163"/>
    </source>
</evidence>
<evidence type="ECO:0000256" key="4">
    <source>
        <dbReference type="ARBA" id="ARBA00023274"/>
    </source>
</evidence>
<dbReference type="GO" id="GO:0019843">
    <property type="term" value="F:rRNA binding"/>
    <property type="evidence" value="ECO:0007669"/>
    <property type="project" value="UniProtKB-UniRule"/>
</dbReference>
<accession>A0A832X5C4</accession>
<protein>
    <recommendedName>
        <fullName evidence="5 6">Small ribosomal subunit protein uS19</fullName>
    </recommendedName>
</protein>
<dbReference type="PANTHER" id="PTHR11880:SF2">
    <property type="entry name" value="SMALL RIBOSOMAL SUBUNIT PROTEIN US19"/>
    <property type="match status" value="1"/>
</dbReference>
<evidence type="ECO:0000256" key="1">
    <source>
        <dbReference type="ARBA" id="ARBA00003239"/>
    </source>
</evidence>
<proteinExistence type="inferred from homology"/>
<dbReference type="SUPFAM" id="SSF54570">
    <property type="entry name" value="Ribosomal protein S19"/>
    <property type="match status" value="1"/>
</dbReference>
<evidence type="ECO:0000313" key="9">
    <source>
        <dbReference type="Proteomes" id="UP000604391"/>
    </source>
</evidence>
<keyword evidence="6" id="KW-0694">RNA-binding</keyword>
<reference evidence="8 9" key="1">
    <citation type="journal article" name="Nat. Commun.">
        <title>Undinarchaeota illuminate DPANN phylogeny and the impact of gene transfer on archaeal evolution.</title>
        <authorList>
            <person name="Dombrowski N."/>
            <person name="Williams T.A."/>
            <person name="Sun J."/>
            <person name="Woodcroft B.J."/>
            <person name="Lee J.H."/>
            <person name="Minh B.Q."/>
            <person name="Rinke C."/>
            <person name="Spang A."/>
        </authorList>
    </citation>
    <scope>NUCLEOTIDE SEQUENCE [LARGE SCALE GENOMIC DNA]</scope>
    <source>
        <strain evidence="8">MAG_bin17</strain>
    </source>
</reference>
<keyword evidence="4 6" id="KW-0687">Ribonucleoprotein</keyword>
<evidence type="ECO:0000256" key="3">
    <source>
        <dbReference type="ARBA" id="ARBA00022980"/>
    </source>
</evidence>
<dbReference type="NCBIfam" id="NF003121">
    <property type="entry name" value="PRK04038.1"/>
    <property type="match status" value="1"/>
</dbReference>
<dbReference type="AlphaFoldDB" id="A0A832X5C4"/>
<dbReference type="InterPro" id="IPR005713">
    <property type="entry name" value="Ribosomal_uS19_euk/arc"/>
</dbReference>
<evidence type="ECO:0000256" key="6">
    <source>
        <dbReference type="HAMAP-Rule" id="MF_00531"/>
    </source>
</evidence>
<comment type="caution">
    <text evidence="8">The sequence shown here is derived from an EMBL/GenBank/DDBJ whole genome shotgun (WGS) entry which is preliminary data.</text>
</comment>
<dbReference type="GO" id="GO:0006412">
    <property type="term" value="P:translation"/>
    <property type="evidence" value="ECO:0007669"/>
    <property type="project" value="UniProtKB-UniRule"/>
</dbReference>
<comment type="similarity">
    <text evidence="2 6 7">Belongs to the universal ribosomal protein uS19 family.</text>
</comment>
<dbReference type="PRINTS" id="PR00975">
    <property type="entry name" value="RIBOSOMALS19"/>
</dbReference>
<dbReference type="HAMAP" id="MF_00531">
    <property type="entry name" value="Ribosomal_uS19"/>
    <property type="match status" value="1"/>
</dbReference>
<dbReference type="InterPro" id="IPR023575">
    <property type="entry name" value="Ribosomal_uS19_SF"/>
</dbReference>
<dbReference type="Pfam" id="PF00203">
    <property type="entry name" value="Ribosomal_S19"/>
    <property type="match status" value="1"/>
</dbReference>
<sequence>MARKEFKYRGLTLEALQKISVEEFILLAGSRARRSLTRGMKDRRAIFLKRSRKDSKTVLRTHCRDMIVLPEFIGRTFAIYNGKEFVSVKMLPDMVGMYFGELSPTRKRVMHTAPGKGATRASKFISLK</sequence>
<dbReference type="EMBL" id="DVAD01000014">
    <property type="protein sequence ID" value="HIJ99704.1"/>
    <property type="molecule type" value="Genomic_DNA"/>
</dbReference>
<evidence type="ECO:0000256" key="7">
    <source>
        <dbReference type="RuleBase" id="RU003485"/>
    </source>
</evidence>
<dbReference type="Proteomes" id="UP000604391">
    <property type="component" value="Unassembled WGS sequence"/>
</dbReference>
<keyword evidence="9" id="KW-1185">Reference proteome</keyword>
<dbReference type="NCBIfam" id="TIGR01025">
    <property type="entry name" value="uS19_arch"/>
    <property type="match status" value="1"/>
</dbReference>
<dbReference type="InterPro" id="IPR002222">
    <property type="entry name" value="Ribosomal_uS19"/>
</dbReference>
<dbReference type="Gene3D" id="3.30.860.10">
    <property type="entry name" value="30s Ribosomal Protein S19, Chain A"/>
    <property type="match status" value="1"/>
</dbReference>
<organism evidence="8 9">
    <name type="scientific">Candidatus Undinarchaeum marinum</name>
    <dbReference type="NCBI Taxonomy" id="2756141"/>
    <lineage>
        <taxon>Archaea</taxon>
        <taxon>Candidatus Undinarchaeota</taxon>
        <taxon>Candidatus Undinarchaeia</taxon>
        <taxon>Candidatus Undinarchaeales</taxon>
        <taxon>Candidatus Undinarchaeaceae</taxon>
        <taxon>Candidatus Undinarchaeum</taxon>
    </lineage>
</organism>
<dbReference type="PANTHER" id="PTHR11880">
    <property type="entry name" value="RIBOSOMAL PROTEIN S19P FAMILY MEMBER"/>
    <property type="match status" value="1"/>
</dbReference>
<dbReference type="GO" id="GO:0003735">
    <property type="term" value="F:structural constituent of ribosome"/>
    <property type="evidence" value="ECO:0007669"/>
    <property type="project" value="UniProtKB-UniRule"/>
</dbReference>
<dbReference type="GO" id="GO:0000028">
    <property type="term" value="P:ribosomal small subunit assembly"/>
    <property type="evidence" value="ECO:0007669"/>
    <property type="project" value="TreeGrafter"/>
</dbReference>
<gene>
    <name evidence="6" type="primary">rps19p</name>
    <name evidence="8" type="ORF">H1011_02675</name>
</gene>
<keyword evidence="6" id="KW-0699">rRNA-binding</keyword>
<name>A0A832X5C4_9ARCH</name>
<evidence type="ECO:0000313" key="8">
    <source>
        <dbReference type="EMBL" id="HIJ99704.1"/>
    </source>
</evidence>
<dbReference type="PIRSF" id="PIRSF002144">
    <property type="entry name" value="Ribosomal_S19"/>
    <property type="match status" value="1"/>
</dbReference>
<dbReference type="GO" id="GO:0022627">
    <property type="term" value="C:cytosolic small ribosomal subunit"/>
    <property type="evidence" value="ECO:0007669"/>
    <property type="project" value="UniProtKB-UniRule"/>
</dbReference>